<dbReference type="NCBIfam" id="TIGR00713">
    <property type="entry name" value="hemL"/>
    <property type="match status" value="1"/>
</dbReference>
<comment type="subcellular location">
    <subcellularLocation>
        <location evidence="7">Cytoplasm</location>
    </subcellularLocation>
</comment>
<comment type="caution">
    <text evidence="8">The sequence shown here is derived from an EMBL/GenBank/DDBJ whole genome shotgun (WGS) entry which is preliminary data.</text>
</comment>
<dbReference type="EC" id="5.4.3.8" evidence="7"/>
<gene>
    <name evidence="7 8" type="primary">hemL</name>
    <name evidence="8" type="ORF">ABS768_14115</name>
</gene>
<dbReference type="PROSITE" id="PS00600">
    <property type="entry name" value="AA_TRANSFER_CLASS_3"/>
    <property type="match status" value="1"/>
</dbReference>
<feature type="modified residue" description="N6-(pyridoxal phosphate)lysine" evidence="7">
    <location>
        <position position="267"/>
    </location>
</feature>
<evidence type="ECO:0000313" key="8">
    <source>
        <dbReference type="EMBL" id="MFL9838642.1"/>
    </source>
</evidence>
<dbReference type="PANTHER" id="PTHR43713:SF3">
    <property type="entry name" value="GLUTAMATE-1-SEMIALDEHYDE 2,1-AMINOMUTASE 1, CHLOROPLASTIC-RELATED"/>
    <property type="match status" value="1"/>
</dbReference>
<accession>A0ABW8YGN0</accession>
<keyword evidence="5 7" id="KW-0413">Isomerase</keyword>
<dbReference type="InterPro" id="IPR015424">
    <property type="entry name" value="PyrdxlP-dep_Trfase"/>
</dbReference>
<dbReference type="CDD" id="cd00610">
    <property type="entry name" value="OAT_like"/>
    <property type="match status" value="1"/>
</dbReference>
<dbReference type="SUPFAM" id="SSF53383">
    <property type="entry name" value="PLP-dependent transferases"/>
    <property type="match status" value="1"/>
</dbReference>
<dbReference type="InterPro" id="IPR015422">
    <property type="entry name" value="PyrdxlP-dep_Trfase_small"/>
</dbReference>
<comment type="pathway">
    <text evidence="2">Porphyrin-containing compound metabolism; protoporphyrin-IX biosynthesis; 5-aminolevulinate from L-glutamyl-tRNA(Glu): step 2/2.</text>
</comment>
<dbReference type="Gene3D" id="3.90.1150.10">
    <property type="entry name" value="Aspartate Aminotransferase, domain 1"/>
    <property type="match status" value="1"/>
</dbReference>
<dbReference type="NCBIfam" id="NF000818">
    <property type="entry name" value="PRK00062.1"/>
    <property type="match status" value="1"/>
</dbReference>
<dbReference type="RefSeq" id="WP_408075587.1">
    <property type="nucleotide sequence ID" value="NZ_JBELQB010000011.1"/>
</dbReference>
<dbReference type="GO" id="GO:0042286">
    <property type="term" value="F:glutamate-1-semialdehyde 2,1-aminomutase activity"/>
    <property type="evidence" value="ECO:0007669"/>
    <property type="project" value="UniProtKB-EC"/>
</dbReference>
<evidence type="ECO:0000256" key="3">
    <source>
        <dbReference type="ARBA" id="ARBA00008981"/>
    </source>
</evidence>
<keyword evidence="4 7" id="KW-0663">Pyridoxal phosphate</keyword>
<evidence type="ECO:0000256" key="4">
    <source>
        <dbReference type="ARBA" id="ARBA00022898"/>
    </source>
</evidence>
<proteinExistence type="inferred from homology"/>
<dbReference type="InterPro" id="IPR049704">
    <property type="entry name" value="Aminotrans_3_PPA_site"/>
</dbReference>
<sequence>MLYQRSSQLFAEAEKVIPGGVNSPVRAFKSVGGTPIFVKEAKGAYLYDEDGNRLVDYINSWGPMILGHAYEPVVNAVIERAKKGTSFGTPTALETEIAELAVSMVPNIDKIRFVNSGTEACMSAVRLARGYTKREKIIKFAGCYHGHSDSFLIQAGSGAVTFGSPNSPGVTQGTAKDTLLATYNDLQNVKDLFEANKNEIAAIIIEPVAGNMGCIPPAEGFLQALREVCDANGALLIFDEVMTGFRLAKGGAQELFGVKADIVTFGKVIGGGLPVGAFAGRNEIMNYLAPVGPVYQAGTLSGNPLAMAAGLEMLKALNSDEAIFSRLEEKTAYLEKGIREKLTAANLVYTINRKGSMISVHFDANPVTDFKTAVNGDNETFKKFFHGLLKEGVYIAPSAYETWFITDALTYEDLDFTINAIEKVAKDL</sequence>
<dbReference type="InterPro" id="IPR005814">
    <property type="entry name" value="Aminotrans_3"/>
</dbReference>
<comment type="catalytic activity">
    <reaction evidence="7">
        <text>(S)-4-amino-5-oxopentanoate = 5-aminolevulinate</text>
        <dbReference type="Rhea" id="RHEA:14265"/>
        <dbReference type="ChEBI" id="CHEBI:57501"/>
        <dbReference type="ChEBI" id="CHEBI:356416"/>
        <dbReference type="EC" id="5.4.3.8"/>
    </reaction>
</comment>
<dbReference type="Pfam" id="PF00202">
    <property type="entry name" value="Aminotran_3"/>
    <property type="match status" value="1"/>
</dbReference>
<comment type="subunit">
    <text evidence="7">Homodimer.</text>
</comment>
<dbReference type="InterPro" id="IPR004639">
    <property type="entry name" value="4pyrrol_synth_GluAld_NH2Trfase"/>
</dbReference>
<evidence type="ECO:0000256" key="7">
    <source>
        <dbReference type="HAMAP-Rule" id="MF_00375"/>
    </source>
</evidence>
<keyword evidence="6 7" id="KW-0627">Porphyrin biosynthesis</keyword>
<dbReference type="InterPro" id="IPR015421">
    <property type="entry name" value="PyrdxlP-dep_Trfase_major"/>
</dbReference>
<evidence type="ECO:0000313" key="9">
    <source>
        <dbReference type="Proteomes" id="UP001629059"/>
    </source>
</evidence>
<evidence type="ECO:0000256" key="5">
    <source>
        <dbReference type="ARBA" id="ARBA00023235"/>
    </source>
</evidence>
<evidence type="ECO:0000256" key="2">
    <source>
        <dbReference type="ARBA" id="ARBA00004819"/>
    </source>
</evidence>
<dbReference type="HAMAP" id="MF_00375">
    <property type="entry name" value="HemL_aminotrans_3"/>
    <property type="match status" value="1"/>
</dbReference>
<keyword evidence="9" id="KW-1185">Reference proteome</keyword>
<organism evidence="8 9">
    <name type="scientific">Flavobacterium rhizophilum</name>
    <dbReference type="NCBI Taxonomy" id="3163296"/>
    <lineage>
        <taxon>Bacteria</taxon>
        <taxon>Pseudomonadati</taxon>
        <taxon>Bacteroidota</taxon>
        <taxon>Flavobacteriia</taxon>
        <taxon>Flavobacteriales</taxon>
        <taxon>Flavobacteriaceae</taxon>
        <taxon>Flavobacterium</taxon>
    </lineage>
</organism>
<comment type="similarity">
    <text evidence="3 7">Belongs to the class-III pyridoxal-phosphate-dependent aminotransferase family. HemL subfamily.</text>
</comment>
<evidence type="ECO:0000256" key="1">
    <source>
        <dbReference type="ARBA" id="ARBA00001933"/>
    </source>
</evidence>
<name>A0ABW8YGN0_9FLAO</name>
<dbReference type="PANTHER" id="PTHR43713">
    <property type="entry name" value="GLUTAMATE-1-SEMIALDEHYDE 2,1-AMINOMUTASE"/>
    <property type="match status" value="1"/>
</dbReference>
<dbReference type="Gene3D" id="3.40.640.10">
    <property type="entry name" value="Type I PLP-dependent aspartate aminotransferase-like (Major domain)"/>
    <property type="match status" value="1"/>
</dbReference>
<dbReference type="EMBL" id="JBELQB010000011">
    <property type="protein sequence ID" value="MFL9838642.1"/>
    <property type="molecule type" value="Genomic_DNA"/>
</dbReference>
<evidence type="ECO:0000256" key="6">
    <source>
        <dbReference type="ARBA" id="ARBA00023244"/>
    </source>
</evidence>
<keyword evidence="7" id="KW-0963">Cytoplasm</keyword>
<reference evidence="8 9" key="1">
    <citation type="submission" date="2024-06" db="EMBL/GenBank/DDBJ databases">
        <authorList>
            <person name="Kaempfer P."/>
            <person name="Viver T."/>
        </authorList>
    </citation>
    <scope>NUCLEOTIDE SEQUENCE [LARGE SCALE GENOMIC DNA]</scope>
    <source>
        <strain evidence="8 9">ST-75</strain>
    </source>
</reference>
<comment type="cofactor">
    <cofactor evidence="1 7">
        <name>pyridoxal 5'-phosphate</name>
        <dbReference type="ChEBI" id="CHEBI:597326"/>
    </cofactor>
</comment>
<dbReference type="Proteomes" id="UP001629059">
    <property type="component" value="Unassembled WGS sequence"/>
</dbReference>
<protein>
    <recommendedName>
        <fullName evidence="7">Glutamate-1-semialdehyde 2,1-aminomutase</fullName>
        <shortName evidence="7">GSA</shortName>
        <ecNumber evidence="7">5.4.3.8</ecNumber>
    </recommendedName>
    <alternativeName>
        <fullName evidence="7">Glutamate-1-semialdehyde aminotransferase</fullName>
        <shortName evidence="7">GSA-AT</shortName>
    </alternativeName>
</protein>